<evidence type="ECO:0000313" key="11">
    <source>
        <dbReference type="Proteomes" id="UP000246635"/>
    </source>
</evidence>
<evidence type="ECO:0000313" key="10">
    <source>
        <dbReference type="EMBL" id="PWW07549.1"/>
    </source>
</evidence>
<dbReference type="InterPro" id="IPR027417">
    <property type="entry name" value="P-loop_NTPase"/>
</dbReference>
<dbReference type="FunFam" id="3.40.50.300:FF:000527">
    <property type="entry name" value="Tyrosine-protein kinase etk"/>
    <property type="match status" value="1"/>
</dbReference>
<dbReference type="EMBL" id="QGTQ01000002">
    <property type="protein sequence ID" value="PWW07549.1"/>
    <property type="molecule type" value="Genomic_DNA"/>
</dbReference>
<keyword evidence="7" id="KW-0829">Tyrosine-protein kinase</keyword>
<evidence type="ECO:0000256" key="3">
    <source>
        <dbReference type="ARBA" id="ARBA00022679"/>
    </source>
</evidence>
<dbReference type="InterPro" id="IPR005702">
    <property type="entry name" value="Wzc-like_C"/>
</dbReference>
<dbReference type="PANTHER" id="PTHR32309:SF13">
    <property type="entry name" value="FERRIC ENTEROBACTIN TRANSPORT PROTEIN FEPE"/>
    <property type="match status" value="1"/>
</dbReference>
<name>A0A2V2YZQ5_9BACL</name>
<evidence type="ECO:0000256" key="2">
    <source>
        <dbReference type="ARBA" id="ARBA00011903"/>
    </source>
</evidence>
<keyword evidence="6" id="KW-0067">ATP-binding</keyword>
<reference evidence="10 11" key="1">
    <citation type="submission" date="2018-05" db="EMBL/GenBank/DDBJ databases">
        <title>Genomic Encyclopedia of Type Strains, Phase III (KMG-III): the genomes of soil and plant-associated and newly described type strains.</title>
        <authorList>
            <person name="Whitman W."/>
        </authorList>
    </citation>
    <scope>NUCLEOTIDE SEQUENCE [LARGE SCALE GENOMIC DNA]</scope>
    <source>
        <strain evidence="10 11">CECT 5696</strain>
    </source>
</reference>
<dbReference type="RefSeq" id="WP_110042774.1">
    <property type="nucleotide sequence ID" value="NZ_CP054612.1"/>
</dbReference>
<gene>
    <name evidence="10" type="ORF">DFQ01_102448</name>
</gene>
<dbReference type="InterPro" id="IPR025669">
    <property type="entry name" value="AAA_dom"/>
</dbReference>
<dbReference type="NCBIfam" id="TIGR01007">
    <property type="entry name" value="eps_fam"/>
    <property type="match status" value="1"/>
</dbReference>
<dbReference type="GO" id="GO:0042802">
    <property type="term" value="F:identical protein binding"/>
    <property type="evidence" value="ECO:0007669"/>
    <property type="project" value="UniProtKB-ARBA"/>
</dbReference>
<keyword evidence="5" id="KW-0418">Kinase</keyword>
<dbReference type="SUPFAM" id="SSF52540">
    <property type="entry name" value="P-loop containing nucleoside triphosphate hydrolases"/>
    <property type="match status" value="1"/>
</dbReference>
<dbReference type="GO" id="GO:0004715">
    <property type="term" value="F:non-membrane spanning protein tyrosine kinase activity"/>
    <property type="evidence" value="ECO:0007669"/>
    <property type="project" value="UniProtKB-EC"/>
</dbReference>
<dbReference type="Gene3D" id="3.40.50.300">
    <property type="entry name" value="P-loop containing nucleotide triphosphate hydrolases"/>
    <property type="match status" value="1"/>
</dbReference>
<evidence type="ECO:0000256" key="6">
    <source>
        <dbReference type="ARBA" id="ARBA00022840"/>
    </source>
</evidence>
<dbReference type="InterPro" id="IPR050445">
    <property type="entry name" value="Bact_polysacc_biosynth/exp"/>
</dbReference>
<evidence type="ECO:0000256" key="4">
    <source>
        <dbReference type="ARBA" id="ARBA00022741"/>
    </source>
</evidence>
<dbReference type="CDD" id="cd05387">
    <property type="entry name" value="BY-kinase"/>
    <property type="match status" value="1"/>
</dbReference>
<evidence type="ECO:0000256" key="5">
    <source>
        <dbReference type="ARBA" id="ARBA00022777"/>
    </source>
</evidence>
<dbReference type="OrthoDB" id="9794577at2"/>
<comment type="catalytic activity">
    <reaction evidence="8">
        <text>L-tyrosyl-[protein] + ATP = O-phospho-L-tyrosyl-[protein] + ADP + H(+)</text>
        <dbReference type="Rhea" id="RHEA:10596"/>
        <dbReference type="Rhea" id="RHEA-COMP:10136"/>
        <dbReference type="Rhea" id="RHEA-COMP:20101"/>
        <dbReference type="ChEBI" id="CHEBI:15378"/>
        <dbReference type="ChEBI" id="CHEBI:30616"/>
        <dbReference type="ChEBI" id="CHEBI:46858"/>
        <dbReference type="ChEBI" id="CHEBI:61978"/>
        <dbReference type="ChEBI" id="CHEBI:456216"/>
        <dbReference type="EC" id="2.7.10.2"/>
    </reaction>
</comment>
<feature type="domain" description="AAA" evidence="9">
    <location>
        <begin position="53"/>
        <end position="182"/>
    </location>
</feature>
<dbReference type="Pfam" id="PF13614">
    <property type="entry name" value="AAA_31"/>
    <property type="match status" value="1"/>
</dbReference>
<organism evidence="10 11">
    <name type="scientific">Paenibacillus cellulosilyticus</name>
    <dbReference type="NCBI Taxonomy" id="375489"/>
    <lineage>
        <taxon>Bacteria</taxon>
        <taxon>Bacillati</taxon>
        <taxon>Bacillota</taxon>
        <taxon>Bacilli</taxon>
        <taxon>Bacillales</taxon>
        <taxon>Paenibacillaceae</taxon>
        <taxon>Paenibacillus</taxon>
    </lineage>
</organism>
<comment type="similarity">
    <text evidence="1">Belongs to the CpsD/CapB family.</text>
</comment>
<evidence type="ECO:0000256" key="7">
    <source>
        <dbReference type="ARBA" id="ARBA00023137"/>
    </source>
</evidence>
<evidence type="ECO:0000256" key="1">
    <source>
        <dbReference type="ARBA" id="ARBA00007316"/>
    </source>
</evidence>
<comment type="caution">
    <text evidence="10">The sequence shown here is derived from an EMBL/GenBank/DDBJ whole genome shotgun (WGS) entry which is preliminary data.</text>
</comment>
<keyword evidence="3" id="KW-0808">Transferase</keyword>
<sequence length="227" mass="24955">MSPNSKMRSIIADTNPMSPISEAYRKLRTNLKYSESEKALKVLMITSAGAKEGKSTTAVNLATVYAQAEQRVLLLDCDMRKPTVHQTFSVSNRSGLSQVLSGQAEWAEAVQSTRIKNVHVLTSGPVPPNPSELLDASRMDRLLEQLREHYDVVLIDTPPVLAVSDAQIMATRCDGVLLVVNARGAKRREAVKAREALLLVKARIVGVALNGTPPKEGYSYYEYSEQK</sequence>
<dbReference type="EC" id="2.7.10.2" evidence="2"/>
<keyword evidence="4" id="KW-0547">Nucleotide-binding</keyword>
<dbReference type="GO" id="GO:0005524">
    <property type="term" value="F:ATP binding"/>
    <property type="evidence" value="ECO:0007669"/>
    <property type="project" value="UniProtKB-KW"/>
</dbReference>
<keyword evidence="11" id="KW-1185">Reference proteome</keyword>
<evidence type="ECO:0000259" key="9">
    <source>
        <dbReference type="Pfam" id="PF13614"/>
    </source>
</evidence>
<dbReference type="Proteomes" id="UP000246635">
    <property type="component" value="Unassembled WGS sequence"/>
</dbReference>
<accession>A0A2V2YZQ5</accession>
<dbReference type="AlphaFoldDB" id="A0A2V2YZQ5"/>
<dbReference type="PANTHER" id="PTHR32309">
    <property type="entry name" value="TYROSINE-PROTEIN KINASE"/>
    <property type="match status" value="1"/>
</dbReference>
<protein>
    <recommendedName>
        <fullName evidence="2">non-specific protein-tyrosine kinase</fullName>
        <ecNumber evidence="2">2.7.10.2</ecNumber>
    </recommendedName>
</protein>
<evidence type="ECO:0000256" key="8">
    <source>
        <dbReference type="ARBA" id="ARBA00051245"/>
    </source>
</evidence>
<proteinExistence type="inferred from homology"/>
<dbReference type="GO" id="GO:0005886">
    <property type="term" value="C:plasma membrane"/>
    <property type="evidence" value="ECO:0007669"/>
    <property type="project" value="TreeGrafter"/>
</dbReference>